<name>A0A6C0DQ65_9ZZZZ</name>
<organism evidence="1">
    <name type="scientific">viral metagenome</name>
    <dbReference type="NCBI Taxonomy" id="1070528"/>
    <lineage>
        <taxon>unclassified sequences</taxon>
        <taxon>metagenomes</taxon>
        <taxon>organismal metagenomes</taxon>
    </lineage>
</organism>
<sequence>MNIILFCVNNFQEYIIPNIQQLIALGNKNIYVITNAEFFIHFETVKTHIELINVYDLNDVYNFANNARVDSHFRNGFWTLTSLRFFYIYDLMKTYHLTDVIHIENDVLIYYNVDELKPSLNSNYVYLPFDCYNRNIASIMYIPNSDIFKIVLDNYNFGVSDMDNFSTIKWETGLIETFPIFPLKYAITDEQKYVSKNYDDFHFIFDAAAIGQYLGGIDPFHTLEKADDEKNTEGFVNETCVIKYNTYNIRKINVNGFLRPFIEINNEQIPIFNLHIHSKNLSKFLCF</sequence>
<reference evidence="1" key="1">
    <citation type="journal article" date="2020" name="Nature">
        <title>Giant virus diversity and host interactions through global metagenomics.</title>
        <authorList>
            <person name="Schulz F."/>
            <person name="Roux S."/>
            <person name="Paez-Espino D."/>
            <person name="Jungbluth S."/>
            <person name="Walsh D.A."/>
            <person name="Denef V.J."/>
            <person name="McMahon K.D."/>
            <person name="Konstantinidis K.T."/>
            <person name="Eloe-Fadrosh E.A."/>
            <person name="Kyrpides N.C."/>
            <person name="Woyke T."/>
        </authorList>
    </citation>
    <scope>NUCLEOTIDE SEQUENCE</scope>
    <source>
        <strain evidence="1">GVMAG-M-3300023174-49</strain>
    </source>
</reference>
<dbReference type="AlphaFoldDB" id="A0A6C0DQ65"/>
<accession>A0A6C0DQ65</accession>
<evidence type="ECO:0008006" key="2">
    <source>
        <dbReference type="Google" id="ProtNLM"/>
    </source>
</evidence>
<protein>
    <recommendedName>
        <fullName evidence="2">Nucleotide-diphospho-sugar transferase domain-containing protein</fullName>
    </recommendedName>
</protein>
<dbReference type="EMBL" id="MN739659">
    <property type="protein sequence ID" value="QHT18757.1"/>
    <property type="molecule type" value="Genomic_DNA"/>
</dbReference>
<proteinExistence type="predicted"/>
<evidence type="ECO:0000313" key="1">
    <source>
        <dbReference type="EMBL" id="QHT18757.1"/>
    </source>
</evidence>